<feature type="domain" description="O-antigen ligase-related" evidence="6">
    <location>
        <begin position="164"/>
        <end position="300"/>
    </location>
</feature>
<reference evidence="7 8" key="1">
    <citation type="submission" date="2024-02" db="EMBL/GenBank/DDBJ databases">
        <title>Winogradskyella poriferorum JCM 12885.</title>
        <authorList>
            <person name="Zhang D.-F."/>
            <person name="Fu Z.-Y."/>
        </authorList>
    </citation>
    <scope>NUCLEOTIDE SEQUENCE [LARGE SCALE GENOMIC DNA]</scope>
    <source>
        <strain evidence="7 8">JCM 12885</strain>
    </source>
</reference>
<dbReference type="InterPro" id="IPR051533">
    <property type="entry name" value="WaaL-like"/>
</dbReference>
<evidence type="ECO:0000256" key="3">
    <source>
        <dbReference type="ARBA" id="ARBA00022989"/>
    </source>
</evidence>
<comment type="caution">
    <text evidence="7">The sequence shown here is derived from an EMBL/GenBank/DDBJ whole genome shotgun (WGS) entry which is preliminary data.</text>
</comment>
<evidence type="ECO:0000256" key="4">
    <source>
        <dbReference type="ARBA" id="ARBA00023136"/>
    </source>
</evidence>
<keyword evidence="2 5" id="KW-0812">Transmembrane</keyword>
<feature type="transmembrane region" description="Helical" evidence="5">
    <location>
        <begin position="129"/>
        <end position="148"/>
    </location>
</feature>
<evidence type="ECO:0000313" key="8">
    <source>
        <dbReference type="Proteomes" id="UP001356704"/>
    </source>
</evidence>
<dbReference type="Pfam" id="PF04932">
    <property type="entry name" value="Wzy_C"/>
    <property type="match status" value="1"/>
</dbReference>
<dbReference type="InterPro" id="IPR007016">
    <property type="entry name" value="O-antigen_ligase-rel_domated"/>
</dbReference>
<evidence type="ECO:0000313" key="7">
    <source>
        <dbReference type="EMBL" id="MEF3079092.1"/>
    </source>
</evidence>
<dbReference type="PANTHER" id="PTHR37422">
    <property type="entry name" value="TEICHURONIC ACID BIOSYNTHESIS PROTEIN TUAE"/>
    <property type="match status" value="1"/>
</dbReference>
<gene>
    <name evidence="7" type="ORF">V1468_08760</name>
</gene>
<evidence type="ECO:0000259" key="6">
    <source>
        <dbReference type="Pfam" id="PF04932"/>
    </source>
</evidence>
<feature type="transmembrane region" description="Helical" evidence="5">
    <location>
        <begin position="197"/>
        <end position="213"/>
    </location>
</feature>
<evidence type="ECO:0000256" key="2">
    <source>
        <dbReference type="ARBA" id="ARBA00022692"/>
    </source>
</evidence>
<evidence type="ECO:0000256" key="1">
    <source>
        <dbReference type="ARBA" id="ARBA00004141"/>
    </source>
</evidence>
<comment type="subcellular location">
    <subcellularLocation>
        <location evidence="1">Membrane</location>
        <topology evidence="1">Multi-pass membrane protein</topology>
    </subcellularLocation>
</comment>
<proteinExistence type="predicted"/>
<protein>
    <submittedName>
        <fullName evidence="7">O-antigen ligase family protein</fullName>
    </submittedName>
</protein>
<feature type="transmembrane region" description="Helical" evidence="5">
    <location>
        <begin position="53"/>
        <end position="80"/>
    </location>
</feature>
<dbReference type="PANTHER" id="PTHR37422:SF13">
    <property type="entry name" value="LIPOPOLYSACCHARIDE BIOSYNTHESIS PROTEIN PA4999-RELATED"/>
    <property type="match status" value="1"/>
</dbReference>
<dbReference type="RefSeq" id="WP_331809860.1">
    <property type="nucleotide sequence ID" value="NZ_JAZHOU010000002.1"/>
</dbReference>
<keyword evidence="4 5" id="KW-0472">Membrane</keyword>
<keyword evidence="3 5" id="KW-1133">Transmembrane helix</keyword>
<feature type="transmembrane region" description="Helical" evidence="5">
    <location>
        <begin position="326"/>
        <end position="350"/>
    </location>
</feature>
<dbReference type="EMBL" id="JAZHOU010000002">
    <property type="protein sequence ID" value="MEF3079092.1"/>
    <property type="molecule type" value="Genomic_DNA"/>
</dbReference>
<feature type="transmembrane region" description="Helical" evidence="5">
    <location>
        <begin position="100"/>
        <end position="122"/>
    </location>
</feature>
<evidence type="ECO:0000256" key="5">
    <source>
        <dbReference type="SAM" id="Phobius"/>
    </source>
</evidence>
<dbReference type="Proteomes" id="UP001356704">
    <property type="component" value="Unassembled WGS sequence"/>
</dbReference>
<keyword evidence="8" id="KW-1185">Reference proteome</keyword>
<organism evidence="7 8">
    <name type="scientific">Winogradskyella poriferorum</name>
    <dbReference type="NCBI Taxonomy" id="307627"/>
    <lineage>
        <taxon>Bacteria</taxon>
        <taxon>Pseudomonadati</taxon>
        <taxon>Bacteroidota</taxon>
        <taxon>Flavobacteriia</taxon>
        <taxon>Flavobacteriales</taxon>
        <taxon>Flavobacteriaceae</taxon>
        <taxon>Winogradskyella</taxon>
    </lineage>
</organism>
<name>A0ABU7W540_9FLAO</name>
<sequence>MKLLKYVTFSLVLLNIPSVVLFSFGPALGSLLSYLTILFLAIYYFFEKKTRPNWWLIIISILFFMIGGFQFIGLTSGFIFDTIKYFIYLISAYELVKNTSIAEFNIFFLIGALTIPLEALFLTSDYGRYAGFYINPNVAGFICITGYATTYGLKNVTAKLIGQFLFTLAGLLTFSRTFIVIWLLINVISLKISIKNIRIFGLGFLIIGTLFFIDEVVGLNNPRFEQLKSIVNNEGVDTEEINEDSRADTWARFYDKILESPIIGNGYGSFSGKEGHGLGVHNSYLMVLGEAGILPFILFVLYIGYLLVMSIFYFNKKPNLIMQSIALSLFLLANHNFFTFYYVSFAAMWIQYQIEVAKNDIKTDKIEEENTLAIG</sequence>
<keyword evidence="7" id="KW-0436">Ligase</keyword>
<dbReference type="GO" id="GO:0016874">
    <property type="term" value="F:ligase activity"/>
    <property type="evidence" value="ECO:0007669"/>
    <property type="project" value="UniProtKB-KW"/>
</dbReference>
<feature type="transmembrane region" description="Helical" evidence="5">
    <location>
        <begin position="293"/>
        <end position="314"/>
    </location>
</feature>
<feature type="transmembrane region" description="Helical" evidence="5">
    <location>
        <begin position="160"/>
        <end position="185"/>
    </location>
</feature>
<feature type="transmembrane region" description="Helical" evidence="5">
    <location>
        <begin position="20"/>
        <end position="46"/>
    </location>
</feature>
<accession>A0ABU7W540</accession>